<dbReference type="AlphaFoldDB" id="A0A3S0QG93"/>
<proteinExistence type="predicted"/>
<evidence type="ECO:0000313" key="1">
    <source>
        <dbReference type="EMBL" id="RUA22909.1"/>
    </source>
</evidence>
<dbReference type="EMBL" id="RXHI01000007">
    <property type="protein sequence ID" value="RUA22909.1"/>
    <property type="molecule type" value="Genomic_DNA"/>
</dbReference>
<accession>A0A3S0QG93</accession>
<protein>
    <submittedName>
        <fullName evidence="1">Uncharacterized protein</fullName>
    </submittedName>
</protein>
<sequence length="68" mass="7419">MKALSVPHSAQAEPVADLHAIILSPCDDALKASPTLASKVSRMFHGAERCPPQWAERSCMIKTLNVQY</sequence>
<organism evidence="1">
    <name type="scientific">Billgrantia gudaonensis</name>
    <dbReference type="NCBI Taxonomy" id="376427"/>
    <lineage>
        <taxon>Bacteria</taxon>
        <taxon>Pseudomonadati</taxon>
        <taxon>Pseudomonadota</taxon>
        <taxon>Gammaproteobacteria</taxon>
        <taxon>Oceanospirillales</taxon>
        <taxon>Halomonadaceae</taxon>
        <taxon>Billgrantia</taxon>
    </lineage>
</organism>
<name>A0A3S0QG93_9GAMM</name>
<comment type="caution">
    <text evidence="1">The sequence shown here is derived from an EMBL/GenBank/DDBJ whole genome shotgun (WGS) entry which is preliminary data.</text>
</comment>
<gene>
    <name evidence="1" type="ORF">DSL92_02960</name>
</gene>
<reference evidence="1" key="1">
    <citation type="submission" date="2018-12" db="EMBL/GenBank/DDBJ databases">
        <authorList>
            <person name="Jadhav K."/>
            <person name="Kushwaha B."/>
            <person name="Jadhav I."/>
        </authorList>
    </citation>
    <scope>NUCLEOTIDE SEQUENCE [LARGE SCALE GENOMIC DNA]</scope>
    <source>
        <strain evidence="1">SBS 10</strain>
    </source>
</reference>